<dbReference type="Pfam" id="PF00440">
    <property type="entry name" value="TetR_N"/>
    <property type="match status" value="1"/>
</dbReference>
<keyword evidence="2 4" id="KW-0238">DNA-binding</keyword>
<dbReference type="AlphaFoldDB" id="A0A235BAA0"/>
<protein>
    <recommendedName>
        <fullName evidence="5">HTH tetR-type domain-containing protein</fullName>
    </recommendedName>
</protein>
<evidence type="ECO:0000313" key="7">
    <source>
        <dbReference type="Proteomes" id="UP000215459"/>
    </source>
</evidence>
<dbReference type="GO" id="GO:0003700">
    <property type="term" value="F:DNA-binding transcription factor activity"/>
    <property type="evidence" value="ECO:0007669"/>
    <property type="project" value="TreeGrafter"/>
</dbReference>
<dbReference type="InterPro" id="IPR009057">
    <property type="entry name" value="Homeodomain-like_sf"/>
</dbReference>
<organism evidence="6 7">
    <name type="scientific">Paludifilum halophilum</name>
    <dbReference type="NCBI Taxonomy" id="1642702"/>
    <lineage>
        <taxon>Bacteria</taxon>
        <taxon>Bacillati</taxon>
        <taxon>Bacillota</taxon>
        <taxon>Bacilli</taxon>
        <taxon>Bacillales</taxon>
        <taxon>Thermoactinomycetaceae</taxon>
        <taxon>Paludifilum</taxon>
    </lineage>
</organism>
<dbReference type="PROSITE" id="PS50977">
    <property type="entry name" value="HTH_TETR_2"/>
    <property type="match status" value="1"/>
</dbReference>
<proteinExistence type="predicted"/>
<dbReference type="InterPro" id="IPR050109">
    <property type="entry name" value="HTH-type_TetR-like_transc_reg"/>
</dbReference>
<dbReference type="GO" id="GO:0000976">
    <property type="term" value="F:transcription cis-regulatory region binding"/>
    <property type="evidence" value="ECO:0007669"/>
    <property type="project" value="TreeGrafter"/>
</dbReference>
<dbReference type="SUPFAM" id="SSF48498">
    <property type="entry name" value="Tetracyclin repressor-like, C-terminal domain"/>
    <property type="match status" value="1"/>
</dbReference>
<evidence type="ECO:0000313" key="6">
    <source>
        <dbReference type="EMBL" id="OYD08515.1"/>
    </source>
</evidence>
<dbReference type="InterPro" id="IPR039536">
    <property type="entry name" value="TetR_C_Proteobacteria"/>
</dbReference>
<keyword evidence="3" id="KW-0804">Transcription</keyword>
<evidence type="ECO:0000259" key="5">
    <source>
        <dbReference type="PROSITE" id="PS50977"/>
    </source>
</evidence>
<dbReference type="RefSeq" id="WP_094263820.1">
    <property type="nucleotide sequence ID" value="NZ_NOWF01000003.1"/>
</dbReference>
<dbReference type="OrthoDB" id="9809994at2"/>
<dbReference type="PANTHER" id="PTHR30055">
    <property type="entry name" value="HTH-TYPE TRANSCRIPTIONAL REGULATOR RUTR"/>
    <property type="match status" value="1"/>
</dbReference>
<dbReference type="InterPro" id="IPR036271">
    <property type="entry name" value="Tet_transcr_reg_TetR-rel_C_sf"/>
</dbReference>
<dbReference type="SUPFAM" id="SSF46689">
    <property type="entry name" value="Homeodomain-like"/>
    <property type="match status" value="1"/>
</dbReference>
<dbReference type="Proteomes" id="UP000215459">
    <property type="component" value="Unassembled WGS sequence"/>
</dbReference>
<feature type="domain" description="HTH tetR-type" evidence="5">
    <location>
        <begin position="8"/>
        <end position="68"/>
    </location>
</feature>
<dbReference type="InterPro" id="IPR001647">
    <property type="entry name" value="HTH_TetR"/>
</dbReference>
<dbReference type="PRINTS" id="PR00455">
    <property type="entry name" value="HTHTETR"/>
</dbReference>
<dbReference type="FunFam" id="1.10.10.60:FF:000141">
    <property type="entry name" value="TetR family transcriptional regulator"/>
    <property type="match status" value="1"/>
</dbReference>
<evidence type="ECO:0000256" key="4">
    <source>
        <dbReference type="PROSITE-ProRule" id="PRU00335"/>
    </source>
</evidence>
<keyword evidence="1" id="KW-0805">Transcription regulation</keyword>
<sequence length="208" mass="23702">MSLSPRAQAKREQIRTAAQQLFLQHGFAETRMDAITARAGVSKQTVYSYYAGKEELLADVLTQLIHRFFEDPSPLKADHAPLETYDDFQKGLNHLAETIITTLMQPDYLALIRVILSESIRFPKLGELFRSTVPVRVLKKITAYLQQARRQGWAHFEDADAAARMFVGPLLTHVLLDGLMTPDRPPRRPDSQQIEAIVRLYLKSLSER</sequence>
<dbReference type="Gene3D" id="1.10.357.10">
    <property type="entry name" value="Tetracycline Repressor, domain 2"/>
    <property type="match status" value="1"/>
</dbReference>
<name>A0A235BAA0_9BACL</name>
<dbReference type="EMBL" id="NOWF01000003">
    <property type="protein sequence ID" value="OYD08515.1"/>
    <property type="molecule type" value="Genomic_DNA"/>
</dbReference>
<dbReference type="GO" id="GO:0045892">
    <property type="term" value="P:negative regulation of DNA-templated transcription"/>
    <property type="evidence" value="ECO:0007669"/>
    <property type="project" value="UniProtKB-ARBA"/>
</dbReference>
<accession>A0A235BAA0</accession>
<keyword evidence="7" id="KW-1185">Reference proteome</keyword>
<evidence type="ECO:0000256" key="2">
    <source>
        <dbReference type="ARBA" id="ARBA00023125"/>
    </source>
</evidence>
<feature type="DNA-binding region" description="H-T-H motif" evidence="4">
    <location>
        <begin position="31"/>
        <end position="50"/>
    </location>
</feature>
<dbReference type="PANTHER" id="PTHR30055:SF146">
    <property type="entry name" value="HTH-TYPE TRANSCRIPTIONAL DUAL REGULATOR CECR"/>
    <property type="match status" value="1"/>
</dbReference>
<evidence type="ECO:0000256" key="3">
    <source>
        <dbReference type="ARBA" id="ARBA00023163"/>
    </source>
</evidence>
<comment type="caution">
    <text evidence="6">The sequence shown here is derived from an EMBL/GenBank/DDBJ whole genome shotgun (WGS) entry which is preliminary data.</text>
</comment>
<evidence type="ECO:0000256" key="1">
    <source>
        <dbReference type="ARBA" id="ARBA00023015"/>
    </source>
</evidence>
<reference evidence="6 7" key="1">
    <citation type="submission" date="2017-07" db="EMBL/GenBank/DDBJ databases">
        <title>The genome sequence of Paludifilum halophilum highlights mechanisms for microbial adaptation to high salt environemnts.</title>
        <authorList>
            <person name="Belbahri L."/>
        </authorList>
    </citation>
    <scope>NUCLEOTIDE SEQUENCE [LARGE SCALE GENOMIC DNA]</scope>
    <source>
        <strain evidence="6 7">DSM 102817</strain>
    </source>
</reference>
<gene>
    <name evidence="6" type="ORF">CHM34_06725</name>
</gene>
<dbReference type="Pfam" id="PF14246">
    <property type="entry name" value="TetR_C_7"/>
    <property type="match status" value="1"/>
</dbReference>